<dbReference type="EMBL" id="LAZR01032009">
    <property type="protein sequence ID" value="KKL52106.1"/>
    <property type="molecule type" value="Genomic_DNA"/>
</dbReference>
<protein>
    <recommendedName>
        <fullName evidence="6">Cysteine-rich domain-containing protein</fullName>
    </recommendedName>
</protein>
<dbReference type="InterPro" id="IPR004017">
    <property type="entry name" value="Cys_rich_dom"/>
</dbReference>
<keyword evidence="3" id="KW-0560">Oxidoreductase</keyword>
<organism evidence="7">
    <name type="scientific">marine sediment metagenome</name>
    <dbReference type="NCBI Taxonomy" id="412755"/>
    <lineage>
        <taxon>unclassified sequences</taxon>
        <taxon>metagenomes</taxon>
        <taxon>ecological metagenomes</taxon>
    </lineage>
</organism>
<dbReference type="GO" id="GO:0005886">
    <property type="term" value="C:plasma membrane"/>
    <property type="evidence" value="ECO:0007669"/>
    <property type="project" value="TreeGrafter"/>
</dbReference>
<evidence type="ECO:0000313" key="7">
    <source>
        <dbReference type="EMBL" id="KKL52106.1"/>
    </source>
</evidence>
<feature type="non-terminal residue" evidence="7">
    <location>
        <position position="218"/>
    </location>
</feature>
<dbReference type="PANTHER" id="PTHR43255:SF1">
    <property type="entry name" value="IRON-SULFUR-BINDING OXIDOREDUCTASE FADF-RELATED"/>
    <property type="match status" value="1"/>
</dbReference>
<accession>A0A0F9DEF2</accession>
<name>A0A0F9DEF2_9ZZZZ</name>
<keyword evidence="4" id="KW-0408">Iron</keyword>
<evidence type="ECO:0000256" key="3">
    <source>
        <dbReference type="ARBA" id="ARBA00023002"/>
    </source>
</evidence>
<dbReference type="AlphaFoldDB" id="A0A0F9DEF2"/>
<sequence length="218" mass="24135">MGSIIRPATYAPNRGKLRPPWPYRINWDSPQMAGGAVRLLSAVGPFTMLDSDQSWCCGFPQLTGSGEWSVMAELVNHMVNAVMDKGIKRFVISCPMCLDIVKYLWPYFYGEELPFEPLATVELLAEWAEEGKLKFTKKIEETVTYHDPCAMARPFMGKPIIDAPRKLLGKIPGIKLVDMDRHGKLSRCCGGSGGTRAVASDISAKIAKELLLEAKRTG</sequence>
<proteinExistence type="predicted"/>
<keyword evidence="2" id="KW-0479">Metal-binding</keyword>
<keyword evidence="1" id="KW-0004">4Fe-4S</keyword>
<dbReference type="PANTHER" id="PTHR43255">
    <property type="entry name" value="IRON-SULFUR-BINDING OXIDOREDUCTASE FADF-RELATED-RELATED"/>
    <property type="match status" value="1"/>
</dbReference>
<evidence type="ECO:0000256" key="5">
    <source>
        <dbReference type="ARBA" id="ARBA00023014"/>
    </source>
</evidence>
<dbReference type="GO" id="GO:0016491">
    <property type="term" value="F:oxidoreductase activity"/>
    <property type="evidence" value="ECO:0007669"/>
    <property type="project" value="UniProtKB-KW"/>
</dbReference>
<dbReference type="InterPro" id="IPR051460">
    <property type="entry name" value="HdrC_iron-sulfur_subunit"/>
</dbReference>
<evidence type="ECO:0000256" key="2">
    <source>
        <dbReference type="ARBA" id="ARBA00022723"/>
    </source>
</evidence>
<comment type="caution">
    <text evidence="7">The sequence shown here is derived from an EMBL/GenBank/DDBJ whole genome shotgun (WGS) entry which is preliminary data.</text>
</comment>
<evidence type="ECO:0000259" key="6">
    <source>
        <dbReference type="Pfam" id="PF02754"/>
    </source>
</evidence>
<dbReference type="GO" id="GO:0046872">
    <property type="term" value="F:metal ion binding"/>
    <property type="evidence" value="ECO:0007669"/>
    <property type="project" value="UniProtKB-KW"/>
</dbReference>
<feature type="domain" description="Cysteine-rich" evidence="6">
    <location>
        <begin position="47"/>
        <end position="98"/>
    </location>
</feature>
<dbReference type="Pfam" id="PF02754">
    <property type="entry name" value="CCG"/>
    <property type="match status" value="2"/>
</dbReference>
<feature type="domain" description="Cysteine-rich" evidence="6">
    <location>
        <begin position="143"/>
        <end position="217"/>
    </location>
</feature>
<dbReference type="GO" id="GO:0051539">
    <property type="term" value="F:4 iron, 4 sulfur cluster binding"/>
    <property type="evidence" value="ECO:0007669"/>
    <property type="project" value="UniProtKB-KW"/>
</dbReference>
<evidence type="ECO:0000256" key="4">
    <source>
        <dbReference type="ARBA" id="ARBA00023004"/>
    </source>
</evidence>
<reference evidence="7" key="1">
    <citation type="journal article" date="2015" name="Nature">
        <title>Complex archaea that bridge the gap between prokaryotes and eukaryotes.</title>
        <authorList>
            <person name="Spang A."/>
            <person name="Saw J.H."/>
            <person name="Jorgensen S.L."/>
            <person name="Zaremba-Niedzwiedzka K."/>
            <person name="Martijn J."/>
            <person name="Lind A.E."/>
            <person name="van Eijk R."/>
            <person name="Schleper C."/>
            <person name="Guy L."/>
            <person name="Ettema T.J."/>
        </authorList>
    </citation>
    <scope>NUCLEOTIDE SEQUENCE</scope>
</reference>
<keyword evidence="5" id="KW-0411">Iron-sulfur</keyword>
<gene>
    <name evidence="7" type="ORF">LCGC14_2288830</name>
</gene>
<evidence type="ECO:0000256" key="1">
    <source>
        <dbReference type="ARBA" id="ARBA00022485"/>
    </source>
</evidence>